<name>A0A0E0JZF4_ORYPU</name>
<reference evidence="2" key="1">
    <citation type="submission" date="2015-04" db="UniProtKB">
        <authorList>
            <consortium name="EnsemblPlants"/>
        </authorList>
    </citation>
    <scope>IDENTIFICATION</scope>
</reference>
<feature type="region of interest" description="Disordered" evidence="1">
    <location>
        <begin position="1"/>
        <end position="25"/>
    </location>
</feature>
<keyword evidence="3" id="KW-1185">Reference proteome</keyword>
<evidence type="ECO:0000313" key="3">
    <source>
        <dbReference type="Proteomes" id="UP000026962"/>
    </source>
</evidence>
<dbReference type="HOGENOM" id="CLU_1177030_0_0_1"/>
<protein>
    <submittedName>
        <fullName evidence="2">Uncharacterized protein</fullName>
    </submittedName>
</protein>
<organism evidence="2">
    <name type="scientific">Oryza punctata</name>
    <name type="common">Red rice</name>
    <dbReference type="NCBI Taxonomy" id="4537"/>
    <lineage>
        <taxon>Eukaryota</taxon>
        <taxon>Viridiplantae</taxon>
        <taxon>Streptophyta</taxon>
        <taxon>Embryophyta</taxon>
        <taxon>Tracheophyta</taxon>
        <taxon>Spermatophyta</taxon>
        <taxon>Magnoliopsida</taxon>
        <taxon>Liliopsida</taxon>
        <taxon>Poales</taxon>
        <taxon>Poaceae</taxon>
        <taxon>BOP clade</taxon>
        <taxon>Oryzoideae</taxon>
        <taxon>Oryzeae</taxon>
        <taxon>Oryzinae</taxon>
        <taxon>Oryza</taxon>
    </lineage>
</organism>
<evidence type="ECO:0000256" key="1">
    <source>
        <dbReference type="SAM" id="MobiDB-lite"/>
    </source>
</evidence>
<feature type="compositionally biased region" description="Polar residues" evidence="1">
    <location>
        <begin position="16"/>
        <end position="25"/>
    </location>
</feature>
<sequence length="236" mass="26416">MDAVDAMTVPPAADASPNSKSESKSGTYDLCQYVAQFPKTIRAKQPPDQRELSPIMIVMSKAITRETVQGKNVLNKVQESLPTPVSVESMHKQKNAQPNQSCFNYLEPGSRLSECPPPKPRETVSRCFNYGKTYHISAHRSKPRHQYHQASNFVCNILAPHIHPKYTRRIGDTNHRHRKSHCLSSNAHLKAIEIAPAGQEMLGNQQPAPTARRRNNPSTAPATSIFSTRSQNYHQL</sequence>
<feature type="compositionally biased region" description="Polar residues" evidence="1">
    <location>
        <begin position="216"/>
        <end position="236"/>
    </location>
</feature>
<feature type="region of interest" description="Disordered" evidence="1">
    <location>
        <begin position="202"/>
        <end position="236"/>
    </location>
</feature>
<proteinExistence type="predicted"/>
<reference evidence="2" key="2">
    <citation type="submission" date="2018-05" db="EMBL/GenBank/DDBJ databases">
        <title>OpunRS2 (Oryza punctata Reference Sequence Version 2).</title>
        <authorList>
            <person name="Zhang J."/>
            <person name="Kudrna D."/>
            <person name="Lee S."/>
            <person name="Talag J."/>
            <person name="Welchert J."/>
            <person name="Wing R.A."/>
        </authorList>
    </citation>
    <scope>NUCLEOTIDE SEQUENCE [LARGE SCALE GENOMIC DNA]</scope>
</reference>
<accession>A0A0E0JZF4</accession>
<evidence type="ECO:0000313" key="2">
    <source>
        <dbReference type="EnsemblPlants" id="OPUNC02G13740.1"/>
    </source>
</evidence>
<dbReference type="EnsemblPlants" id="OPUNC02G13740.1">
    <property type="protein sequence ID" value="OPUNC02G13740.1"/>
    <property type="gene ID" value="OPUNC02G13740"/>
</dbReference>
<dbReference type="Gramene" id="OPUNC02G13740.1">
    <property type="protein sequence ID" value="OPUNC02G13740.1"/>
    <property type="gene ID" value="OPUNC02G13740"/>
</dbReference>
<dbReference type="AlphaFoldDB" id="A0A0E0JZF4"/>
<dbReference type="Proteomes" id="UP000026962">
    <property type="component" value="Chromosome 2"/>
</dbReference>